<dbReference type="InterPro" id="IPR036282">
    <property type="entry name" value="Glutathione-S-Trfase_C_sf"/>
</dbReference>
<dbReference type="RefSeq" id="WP_133607933.1">
    <property type="nucleotide sequence ID" value="NZ_SNXW01000003.1"/>
</dbReference>
<accession>A0A4R6REI1</accession>
<dbReference type="GO" id="GO:0016740">
    <property type="term" value="F:transferase activity"/>
    <property type="evidence" value="ECO:0007669"/>
    <property type="project" value="UniProtKB-KW"/>
</dbReference>
<reference evidence="2 3" key="1">
    <citation type="submission" date="2019-03" db="EMBL/GenBank/DDBJ databases">
        <title>Genomic Encyclopedia of Type Strains, Phase IV (KMG-IV): sequencing the most valuable type-strain genomes for metagenomic binning, comparative biology and taxonomic classification.</title>
        <authorList>
            <person name="Goeker M."/>
        </authorList>
    </citation>
    <scope>NUCLEOTIDE SEQUENCE [LARGE SCALE GENOMIC DNA]</scope>
    <source>
        <strain evidence="2 3">DSM 11901</strain>
    </source>
</reference>
<dbReference type="Proteomes" id="UP000294593">
    <property type="component" value="Unassembled WGS sequence"/>
</dbReference>
<feature type="domain" description="GST N-terminal" evidence="1">
    <location>
        <begin position="6"/>
        <end position="86"/>
    </location>
</feature>
<dbReference type="Pfam" id="PF13410">
    <property type="entry name" value="GST_C_2"/>
    <property type="match status" value="1"/>
</dbReference>
<keyword evidence="2" id="KW-0808">Transferase</keyword>
<dbReference type="SUPFAM" id="SSF52833">
    <property type="entry name" value="Thioredoxin-like"/>
    <property type="match status" value="1"/>
</dbReference>
<sequence length="258" mass="29417">MAKTMPPLTLYTFAMSHYSEKVRWTLDTSDIPYREVCLSPAFHIAPALRMGRRGQTTLPILQAGQEAIQDSPRILAWLQQHRGPLPVMPVAVTRPMREVEQRFDAIGKDVARYLYAHSFGSADAHIVKLWTDHASPWQAAIIRATYPLMRWVFKQKLHIRPARVALAEDRIRLAMDWLDREIADGRHYLVGDRLTVADITAAALLAPLACPSQHPVYGDAAYREGMKQAVAPWRQRPAMAWVRWMYDNHRGPMKGGVF</sequence>
<gene>
    <name evidence="2" type="ORF">EV672_103292</name>
</gene>
<evidence type="ECO:0000313" key="2">
    <source>
        <dbReference type="EMBL" id="TDP84721.1"/>
    </source>
</evidence>
<dbReference type="EMBL" id="SNXW01000003">
    <property type="protein sequence ID" value="TDP84721.1"/>
    <property type="molecule type" value="Genomic_DNA"/>
</dbReference>
<dbReference type="OrthoDB" id="8772754at2"/>
<keyword evidence="3" id="KW-1185">Reference proteome</keyword>
<dbReference type="CDD" id="cd00570">
    <property type="entry name" value="GST_N_family"/>
    <property type="match status" value="1"/>
</dbReference>
<comment type="caution">
    <text evidence="2">The sequence shown here is derived from an EMBL/GenBank/DDBJ whole genome shotgun (WGS) entry which is preliminary data.</text>
</comment>
<dbReference type="SUPFAM" id="SSF47616">
    <property type="entry name" value="GST C-terminal domain-like"/>
    <property type="match status" value="1"/>
</dbReference>
<dbReference type="Gene3D" id="3.40.30.10">
    <property type="entry name" value="Glutaredoxin"/>
    <property type="match status" value="1"/>
</dbReference>
<dbReference type="Gene3D" id="1.20.1050.10">
    <property type="match status" value="1"/>
</dbReference>
<dbReference type="InterPro" id="IPR004045">
    <property type="entry name" value="Glutathione_S-Trfase_N"/>
</dbReference>
<proteinExistence type="predicted"/>
<organism evidence="2 3">
    <name type="scientific">Aquabacterium commune</name>
    <dbReference type="NCBI Taxonomy" id="70586"/>
    <lineage>
        <taxon>Bacteria</taxon>
        <taxon>Pseudomonadati</taxon>
        <taxon>Pseudomonadota</taxon>
        <taxon>Betaproteobacteria</taxon>
        <taxon>Burkholderiales</taxon>
        <taxon>Aquabacterium</taxon>
    </lineage>
</organism>
<name>A0A4R6REI1_9BURK</name>
<dbReference type="AlphaFoldDB" id="A0A4R6REI1"/>
<evidence type="ECO:0000313" key="3">
    <source>
        <dbReference type="Proteomes" id="UP000294593"/>
    </source>
</evidence>
<dbReference type="PROSITE" id="PS50404">
    <property type="entry name" value="GST_NTER"/>
    <property type="match status" value="1"/>
</dbReference>
<dbReference type="Pfam" id="PF13417">
    <property type="entry name" value="GST_N_3"/>
    <property type="match status" value="1"/>
</dbReference>
<dbReference type="InterPro" id="IPR036249">
    <property type="entry name" value="Thioredoxin-like_sf"/>
</dbReference>
<evidence type="ECO:0000259" key="1">
    <source>
        <dbReference type="PROSITE" id="PS50404"/>
    </source>
</evidence>
<protein>
    <submittedName>
        <fullName evidence="2">Glutathione S-transferase</fullName>
    </submittedName>
</protein>